<dbReference type="InterPro" id="IPR019734">
    <property type="entry name" value="TPR_rpt"/>
</dbReference>
<dbReference type="EMBL" id="CAJOBE010010876">
    <property type="protein sequence ID" value="CAF4118658.1"/>
    <property type="molecule type" value="Genomic_DNA"/>
</dbReference>
<protein>
    <submittedName>
        <fullName evidence="4">Uncharacterized protein</fullName>
    </submittedName>
</protein>
<proteinExistence type="predicted"/>
<evidence type="ECO:0000313" key="6">
    <source>
        <dbReference type="Proteomes" id="UP000663882"/>
    </source>
</evidence>
<evidence type="ECO:0000256" key="3">
    <source>
        <dbReference type="PROSITE-ProRule" id="PRU00339"/>
    </source>
</evidence>
<comment type="caution">
    <text evidence="4">The sequence shown here is derived from an EMBL/GenBank/DDBJ whole genome shotgun (WGS) entry which is preliminary data.</text>
</comment>
<keyword evidence="2 3" id="KW-0802">TPR repeat</keyword>
<evidence type="ECO:0000313" key="4">
    <source>
        <dbReference type="EMBL" id="CAF1445809.1"/>
    </source>
</evidence>
<feature type="repeat" description="TPR" evidence="3">
    <location>
        <begin position="277"/>
        <end position="310"/>
    </location>
</feature>
<dbReference type="Proteomes" id="UP000663874">
    <property type="component" value="Unassembled WGS sequence"/>
</dbReference>
<dbReference type="InterPro" id="IPR011990">
    <property type="entry name" value="TPR-like_helical_dom_sf"/>
</dbReference>
<dbReference type="PROSITE" id="PS51996">
    <property type="entry name" value="TR_MART"/>
    <property type="match status" value="1"/>
</dbReference>
<evidence type="ECO:0000256" key="2">
    <source>
        <dbReference type="ARBA" id="ARBA00022803"/>
    </source>
</evidence>
<feature type="repeat" description="TPR" evidence="3">
    <location>
        <begin position="357"/>
        <end position="390"/>
    </location>
</feature>
<dbReference type="EMBL" id="CAJNOO010006371">
    <property type="protein sequence ID" value="CAF1445809.1"/>
    <property type="molecule type" value="Genomic_DNA"/>
</dbReference>
<accession>A0A815P924</accession>
<dbReference type="PANTHER" id="PTHR45641">
    <property type="entry name" value="TETRATRICOPEPTIDE REPEAT PROTEIN (AFU_ORTHOLOGUE AFUA_6G03870)"/>
    <property type="match status" value="1"/>
</dbReference>
<feature type="repeat" description="TPR" evidence="3">
    <location>
        <begin position="483"/>
        <end position="516"/>
    </location>
</feature>
<reference evidence="4" key="1">
    <citation type="submission" date="2021-02" db="EMBL/GenBank/DDBJ databases">
        <authorList>
            <person name="Nowell W R."/>
        </authorList>
    </citation>
    <scope>NUCLEOTIDE SEQUENCE</scope>
</reference>
<gene>
    <name evidence="5" type="ORF">FNK824_LOCUS32196</name>
    <name evidence="4" type="ORF">RFH988_LOCUS36538</name>
</gene>
<dbReference type="Proteomes" id="UP000663882">
    <property type="component" value="Unassembled WGS sequence"/>
</dbReference>
<dbReference type="SUPFAM" id="SSF81901">
    <property type="entry name" value="HCP-like"/>
    <property type="match status" value="1"/>
</dbReference>
<organism evidence="4 6">
    <name type="scientific">Rotaria sordida</name>
    <dbReference type="NCBI Taxonomy" id="392033"/>
    <lineage>
        <taxon>Eukaryota</taxon>
        <taxon>Metazoa</taxon>
        <taxon>Spiralia</taxon>
        <taxon>Gnathifera</taxon>
        <taxon>Rotifera</taxon>
        <taxon>Eurotatoria</taxon>
        <taxon>Bdelloidea</taxon>
        <taxon>Philodinida</taxon>
        <taxon>Philodinidae</taxon>
        <taxon>Rotaria</taxon>
    </lineage>
</organism>
<evidence type="ECO:0000313" key="5">
    <source>
        <dbReference type="EMBL" id="CAF4118658.1"/>
    </source>
</evidence>
<sequence>MSSSISVFERQQQEETSMDLKSENAHFMWLQLFVEVLLTMEFSLNAKDELIRVCKQSYSSNTVEQQKIDEFDRTYSGPQTAIRWYTRDCCLYRMLNKALRVHDINTLFQFRFFIKDIYLQLKTSHDNFAASQISRGKLGVQSYRGQAISKKEFERIKKSIGSFISINSFFSTTLDRQQALGFIAGGVENNDLINIIFEISADLRQQSKPFADISLLSYIQDEREILFMLGCIFRIKNVFHEDQSDVWVVQMDLCNENDHELREVFDHLKDKILTEESQGLLSLGYSLWAMGEYDKAEIYFQRLINELPPNDPQLARCYEGIGGCADDKGEYDRALEYHQRALTERQKLYPSDHTDLGMSYNNIGLIYTAKGDYEKALENHQKAHDIWIKAYGPDGLKIGWYYANVALVYEKMKQHDVALVNQRLALSILEKHLPPNHSDIGITYREIASILFEKGDYEESMVNYQKSLSIFIEFLPPTHPEIATAHQGMGDVFFKQAKFEKALSSYEQAHIILQHSDLPSTHPQRIEIKEKIDQIKSALETLCVTQLKKDS</sequence>
<name>A0A815P924_9BILA</name>
<dbReference type="Gene3D" id="3.90.176.10">
    <property type="entry name" value="Toxin ADP-ribosyltransferase, Chain A, domain 1"/>
    <property type="match status" value="1"/>
</dbReference>
<dbReference type="PROSITE" id="PS50005">
    <property type="entry name" value="TPR"/>
    <property type="match status" value="3"/>
</dbReference>
<dbReference type="Pfam" id="PF13424">
    <property type="entry name" value="TPR_12"/>
    <property type="match status" value="3"/>
</dbReference>
<evidence type="ECO:0000256" key="1">
    <source>
        <dbReference type="ARBA" id="ARBA00022737"/>
    </source>
</evidence>
<keyword evidence="1" id="KW-0677">Repeat</keyword>
<dbReference type="SMART" id="SM00028">
    <property type="entry name" value="TPR"/>
    <property type="match status" value="6"/>
</dbReference>
<dbReference type="OrthoDB" id="10043504at2759"/>
<dbReference type="PANTHER" id="PTHR45641:SF19">
    <property type="entry name" value="NEPHROCYSTIN-3"/>
    <property type="match status" value="1"/>
</dbReference>
<dbReference type="AlphaFoldDB" id="A0A815P924"/>
<dbReference type="Gene3D" id="1.25.40.10">
    <property type="entry name" value="Tetratricopeptide repeat domain"/>
    <property type="match status" value="2"/>
</dbReference>
<dbReference type="SUPFAM" id="SSF56399">
    <property type="entry name" value="ADP-ribosylation"/>
    <property type="match status" value="1"/>
</dbReference>